<feature type="region of interest" description="Disordered" evidence="1">
    <location>
        <begin position="24"/>
        <end position="49"/>
    </location>
</feature>
<dbReference type="EMBL" id="CP045898">
    <property type="protein sequence ID" value="QQP40506.1"/>
    <property type="molecule type" value="Genomic_DNA"/>
</dbReference>
<organism evidence="2 3">
    <name type="scientific">Caligus rogercresseyi</name>
    <name type="common">Sea louse</name>
    <dbReference type="NCBI Taxonomy" id="217165"/>
    <lineage>
        <taxon>Eukaryota</taxon>
        <taxon>Metazoa</taxon>
        <taxon>Ecdysozoa</taxon>
        <taxon>Arthropoda</taxon>
        <taxon>Crustacea</taxon>
        <taxon>Multicrustacea</taxon>
        <taxon>Hexanauplia</taxon>
        <taxon>Copepoda</taxon>
        <taxon>Siphonostomatoida</taxon>
        <taxon>Caligidae</taxon>
        <taxon>Caligus</taxon>
    </lineage>
</organism>
<reference evidence="3" key="1">
    <citation type="submission" date="2021-01" db="EMBL/GenBank/DDBJ databases">
        <title>Caligus Genome Assembly.</title>
        <authorList>
            <person name="Gallardo-Escarate C."/>
        </authorList>
    </citation>
    <scope>NUCLEOTIDE SEQUENCE [LARGE SCALE GENOMIC DNA]</scope>
</reference>
<proteinExistence type="predicted"/>
<gene>
    <name evidence="2" type="ORF">FKW44_014571</name>
</gene>
<name>A0A7T8GZS9_CALRO</name>
<dbReference type="AlphaFoldDB" id="A0A7T8GZS9"/>
<sequence length="49" mass="5337">MMQTNVFKTVASISAANLSQFNELTRKSTKPENTLSGEKFRSASLLGDS</sequence>
<dbReference type="Proteomes" id="UP000595437">
    <property type="component" value="Chromosome 9"/>
</dbReference>
<accession>A0A7T8GZS9</accession>
<evidence type="ECO:0000313" key="2">
    <source>
        <dbReference type="EMBL" id="QQP40506.1"/>
    </source>
</evidence>
<evidence type="ECO:0000313" key="3">
    <source>
        <dbReference type="Proteomes" id="UP000595437"/>
    </source>
</evidence>
<keyword evidence="3" id="KW-1185">Reference proteome</keyword>
<evidence type="ECO:0000256" key="1">
    <source>
        <dbReference type="SAM" id="MobiDB-lite"/>
    </source>
</evidence>
<protein>
    <submittedName>
        <fullName evidence="2">Uncharacterized protein</fullName>
    </submittedName>
</protein>